<dbReference type="InterPro" id="IPR008906">
    <property type="entry name" value="HATC_C_dom"/>
</dbReference>
<dbReference type="InterPro" id="IPR052035">
    <property type="entry name" value="ZnF_BED_domain_contain"/>
</dbReference>
<keyword evidence="3" id="KW-0863">Zinc-finger</keyword>
<evidence type="ECO:0000259" key="7">
    <source>
        <dbReference type="Pfam" id="PF05699"/>
    </source>
</evidence>
<comment type="caution">
    <text evidence="8">The sequence shown here is derived from an EMBL/GenBank/DDBJ whole genome shotgun (WGS) entry which is preliminary data.</text>
</comment>
<name>A0A6A3JKS0_9STRA</name>
<organism evidence="8 9">
    <name type="scientific">Phytophthora rubi</name>
    <dbReference type="NCBI Taxonomy" id="129364"/>
    <lineage>
        <taxon>Eukaryota</taxon>
        <taxon>Sar</taxon>
        <taxon>Stramenopiles</taxon>
        <taxon>Oomycota</taxon>
        <taxon>Peronosporomycetes</taxon>
        <taxon>Peronosporales</taxon>
        <taxon>Peronosporaceae</taxon>
        <taxon>Phytophthora</taxon>
    </lineage>
</organism>
<dbReference type="InterPro" id="IPR007021">
    <property type="entry name" value="DUF659"/>
</dbReference>
<dbReference type="Pfam" id="PF05699">
    <property type="entry name" value="Dimer_Tnp_hAT"/>
    <property type="match status" value="1"/>
</dbReference>
<keyword evidence="5" id="KW-0539">Nucleus</keyword>
<dbReference type="SUPFAM" id="SSF53098">
    <property type="entry name" value="Ribonuclease H-like"/>
    <property type="match status" value="1"/>
</dbReference>
<evidence type="ECO:0000256" key="5">
    <source>
        <dbReference type="ARBA" id="ARBA00023242"/>
    </source>
</evidence>
<dbReference type="EMBL" id="QXFV01001943">
    <property type="protein sequence ID" value="KAE8995510.1"/>
    <property type="molecule type" value="Genomic_DNA"/>
</dbReference>
<feature type="domain" description="DUF659" evidence="6">
    <location>
        <begin position="25"/>
        <end position="167"/>
    </location>
</feature>
<evidence type="ECO:0000259" key="6">
    <source>
        <dbReference type="Pfam" id="PF04937"/>
    </source>
</evidence>
<sequence>MAFNKATHHSLLQALQMLHPGVVIPSAHQLSTTLLNMCYRDFKVKMVHKITGKKCTLYTDGWAGVNGKSVINYVLECEGETYFLESVYTGSTSHDALFLAADVKRVIESAKFTTIVAVVTDNTAANQLMWSTLQREYPEMFFHGCIVHVIHLIVKDMVSKLKWLKDLEGDCRKMVKFFKKHHLLWAELRRLQRLEEKSALVLPADTRWGTIEQCFASVLQSESILLSLVSQREFLKAKSKEQKANRRMAHDVITAPDFVPRLKRAIALLSVLSAAQKVFERSSRPISDVYRMFIELPQKYREMRMPIGELDIISGILNERFDFVYGDAHGVSYLLDPRYGGEGMDDDTREKVVEFTANWHGPELEDDASAEVLRYQAFIQKPTRELRLVKDGRVTVQEFWGGLRGFPLLRQVATRVFASGCSSAAAERNFSTHKFVHSAVRNRLKEGSVENDELKPSHFATASIALSSSLCLHLLSKSNGVANLASDMTAYGRCVRKSLTSGHVHAALRRGRSEWTASRRTWRRPRRPSLDQFISDSATRVLLVHWHPAHADAKSLMEGYLPGLCGIKYVADKKSGHDVVCFIKDFSAPLAKDQALNHQLQALTYISSSRRS</sequence>
<gene>
    <name evidence="8" type="ORF">PR001_g20104</name>
</gene>
<evidence type="ECO:0000256" key="2">
    <source>
        <dbReference type="ARBA" id="ARBA00022723"/>
    </source>
</evidence>
<dbReference type="AlphaFoldDB" id="A0A6A3JKS0"/>
<evidence type="ECO:0000256" key="1">
    <source>
        <dbReference type="ARBA" id="ARBA00004123"/>
    </source>
</evidence>
<dbReference type="GO" id="GO:0008270">
    <property type="term" value="F:zinc ion binding"/>
    <property type="evidence" value="ECO:0007669"/>
    <property type="project" value="UniProtKB-KW"/>
</dbReference>
<dbReference type="Pfam" id="PF04937">
    <property type="entry name" value="DUF659"/>
    <property type="match status" value="1"/>
</dbReference>
<evidence type="ECO:0000256" key="4">
    <source>
        <dbReference type="ARBA" id="ARBA00022833"/>
    </source>
</evidence>
<keyword evidence="4" id="KW-0862">Zinc</keyword>
<evidence type="ECO:0000313" key="9">
    <source>
        <dbReference type="Proteomes" id="UP000429607"/>
    </source>
</evidence>
<dbReference type="PANTHER" id="PTHR46481">
    <property type="entry name" value="ZINC FINGER BED DOMAIN-CONTAINING PROTEIN 4"/>
    <property type="match status" value="1"/>
</dbReference>
<dbReference type="InterPro" id="IPR012337">
    <property type="entry name" value="RNaseH-like_sf"/>
</dbReference>
<dbReference type="Proteomes" id="UP000429607">
    <property type="component" value="Unassembled WGS sequence"/>
</dbReference>
<dbReference type="PANTHER" id="PTHR46481:SF10">
    <property type="entry name" value="ZINC FINGER BED DOMAIN-CONTAINING PROTEIN 39"/>
    <property type="match status" value="1"/>
</dbReference>
<feature type="domain" description="HAT C-terminal dimerisation" evidence="7">
    <location>
        <begin position="406"/>
        <end position="450"/>
    </location>
</feature>
<comment type="subcellular location">
    <subcellularLocation>
        <location evidence="1">Nucleus</location>
    </subcellularLocation>
</comment>
<keyword evidence="2" id="KW-0479">Metal-binding</keyword>
<reference evidence="8 9" key="1">
    <citation type="submission" date="2018-09" db="EMBL/GenBank/DDBJ databases">
        <title>Genomic investigation of the strawberry pathogen Phytophthora fragariae indicates pathogenicity is determined by transcriptional variation in three key races.</title>
        <authorList>
            <person name="Adams T.M."/>
            <person name="Armitage A.D."/>
            <person name="Sobczyk M.K."/>
            <person name="Bates H.J."/>
            <person name="Dunwell J.M."/>
            <person name="Nellist C.F."/>
            <person name="Harrison R.J."/>
        </authorList>
    </citation>
    <scope>NUCLEOTIDE SEQUENCE [LARGE SCALE GENOMIC DNA]</scope>
    <source>
        <strain evidence="8 9">SCRP249</strain>
    </source>
</reference>
<accession>A0A6A3JKS0</accession>
<evidence type="ECO:0008006" key="10">
    <source>
        <dbReference type="Google" id="ProtNLM"/>
    </source>
</evidence>
<evidence type="ECO:0000256" key="3">
    <source>
        <dbReference type="ARBA" id="ARBA00022771"/>
    </source>
</evidence>
<dbReference type="GO" id="GO:0005634">
    <property type="term" value="C:nucleus"/>
    <property type="evidence" value="ECO:0007669"/>
    <property type="project" value="UniProtKB-SubCell"/>
</dbReference>
<evidence type="ECO:0000313" key="8">
    <source>
        <dbReference type="EMBL" id="KAE8995510.1"/>
    </source>
</evidence>
<proteinExistence type="predicted"/>
<dbReference type="GO" id="GO:0046983">
    <property type="term" value="F:protein dimerization activity"/>
    <property type="evidence" value="ECO:0007669"/>
    <property type="project" value="InterPro"/>
</dbReference>
<protein>
    <recommendedName>
        <fullName evidence="10">DUF659 domain-containing protein</fullName>
    </recommendedName>
</protein>